<keyword evidence="7 9" id="KW-1133">Transmembrane helix</keyword>
<name>A0A0B6CZ88_9GAMM</name>
<dbReference type="InterPro" id="IPR050739">
    <property type="entry name" value="MFP"/>
</dbReference>
<dbReference type="PANTHER" id="PTHR30386:SF27">
    <property type="entry name" value="MEMBRANE FUSION PROTEIN (MFP) FAMILY PROTEIN"/>
    <property type="match status" value="1"/>
</dbReference>
<dbReference type="EMBL" id="CP009440">
    <property type="protein sequence ID" value="AJI54170.1"/>
    <property type="molecule type" value="Genomic_DNA"/>
</dbReference>
<evidence type="ECO:0000256" key="1">
    <source>
        <dbReference type="ARBA" id="ARBA00004377"/>
    </source>
</evidence>
<accession>A0A0B6CZ88</accession>
<feature type="domain" description="AprE-like beta-barrel" evidence="11">
    <location>
        <begin position="379"/>
        <end position="467"/>
    </location>
</feature>
<dbReference type="OrthoDB" id="9775513at2"/>
<dbReference type="KEGG" id="fpz:LA55_866"/>
<dbReference type="Pfam" id="PF26002">
    <property type="entry name" value="Beta-barrel_AprE"/>
    <property type="match status" value="1"/>
</dbReference>
<organism evidence="12 13">
    <name type="scientific">Francisella philomiragia</name>
    <dbReference type="NCBI Taxonomy" id="28110"/>
    <lineage>
        <taxon>Bacteria</taxon>
        <taxon>Pseudomonadati</taxon>
        <taxon>Pseudomonadota</taxon>
        <taxon>Gammaproteobacteria</taxon>
        <taxon>Thiotrichales</taxon>
        <taxon>Francisellaceae</taxon>
        <taxon>Francisella</taxon>
    </lineage>
</organism>
<dbReference type="Gene3D" id="2.40.30.170">
    <property type="match status" value="1"/>
</dbReference>
<evidence type="ECO:0000313" key="12">
    <source>
        <dbReference type="EMBL" id="AJI54170.1"/>
    </source>
</evidence>
<dbReference type="RefSeq" id="WP_044526045.1">
    <property type="nucleotide sequence ID" value="NZ_CP009440.1"/>
</dbReference>
<gene>
    <name evidence="12" type="ORF">LA55_866</name>
</gene>
<keyword evidence="4 9" id="KW-1003">Cell membrane</keyword>
<comment type="subcellular location">
    <subcellularLocation>
        <location evidence="1 9">Cell inner membrane</location>
        <topology evidence="1 9">Single-pass membrane protein</topology>
    </subcellularLocation>
</comment>
<sequence>MDNQDKQNLPQEYKTRLPQVFKKAPSVKEFWKNRRTLGEERNAQNDAYSFLPGVLEVTDKPPHPLLRTILYCLIFLIVFTVVWAYFCKIDIITAGQGKIIPAGDVKTIQSSEKGTVIKLNVDSGQIVKAGDILVVLESEYTESDINKLKEDIEFYKLRISREQTFYKMLNSGLKEQIPLEKLDYSPPQDVTDELDIEQSRQLLWQEWQSTIAKLMTLEATMLSKEQEKEISLNKTHQLEATIKIIKEKLETYTSLYKKKAVARMEYLEFREKFINTYYELKTEKKKDLQLDAEIAEARSNLESYKSETYLKTLEKIRQDKKDLFSAEQELHKATTLNGKNIIRSPIDGVVHEMQIHTIGAVVTPAQVLMQIVPIDQKLEAEVYVKNEDIGYLRKGQTAEVKVNTFPFAEYGVLEGTVEKISGDAIDDERLGLVYKLVISLNNNTLHKEGEIYKIVPGMAVVAEVKTGTRRVIDFFTEPLTRGIDNSLRER</sequence>
<evidence type="ECO:0000256" key="9">
    <source>
        <dbReference type="RuleBase" id="RU365093"/>
    </source>
</evidence>
<evidence type="ECO:0000313" key="13">
    <source>
        <dbReference type="Proteomes" id="UP000031830"/>
    </source>
</evidence>
<dbReference type="InterPro" id="IPR058982">
    <property type="entry name" value="Beta-barrel_AprE"/>
</dbReference>
<feature type="transmembrane region" description="Helical" evidence="9">
    <location>
        <begin position="68"/>
        <end position="86"/>
    </location>
</feature>
<evidence type="ECO:0000256" key="8">
    <source>
        <dbReference type="ARBA" id="ARBA00023136"/>
    </source>
</evidence>
<evidence type="ECO:0000256" key="2">
    <source>
        <dbReference type="ARBA" id="ARBA00009477"/>
    </source>
</evidence>
<evidence type="ECO:0000256" key="5">
    <source>
        <dbReference type="ARBA" id="ARBA00022519"/>
    </source>
</evidence>
<dbReference type="SUPFAM" id="SSF51230">
    <property type="entry name" value="Single hybrid motif"/>
    <property type="match status" value="1"/>
</dbReference>
<evidence type="ECO:0000256" key="7">
    <source>
        <dbReference type="ARBA" id="ARBA00022989"/>
    </source>
</evidence>
<dbReference type="Proteomes" id="UP000031830">
    <property type="component" value="Chromosome"/>
</dbReference>
<keyword evidence="8 9" id="KW-0472">Membrane</keyword>
<dbReference type="Gene3D" id="2.40.50.100">
    <property type="match status" value="1"/>
</dbReference>
<dbReference type="GO" id="GO:0015031">
    <property type="term" value="P:protein transport"/>
    <property type="evidence" value="ECO:0007669"/>
    <property type="project" value="InterPro"/>
</dbReference>
<keyword evidence="6 9" id="KW-0812">Transmembrane</keyword>
<evidence type="ECO:0000256" key="6">
    <source>
        <dbReference type="ARBA" id="ARBA00022692"/>
    </source>
</evidence>
<dbReference type="GO" id="GO:0005886">
    <property type="term" value="C:plasma membrane"/>
    <property type="evidence" value="ECO:0007669"/>
    <property type="project" value="UniProtKB-SubCell"/>
</dbReference>
<dbReference type="NCBIfam" id="TIGR01843">
    <property type="entry name" value="type_I_hlyD"/>
    <property type="match status" value="1"/>
</dbReference>
<keyword evidence="3 9" id="KW-0813">Transport</keyword>
<dbReference type="PRINTS" id="PR01490">
    <property type="entry name" value="RTXTOXIND"/>
</dbReference>
<dbReference type="PANTHER" id="PTHR30386">
    <property type="entry name" value="MEMBRANE FUSION SUBUNIT OF EMRAB-TOLC MULTIDRUG EFFLUX PUMP"/>
    <property type="match status" value="1"/>
</dbReference>
<protein>
    <recommendedName>
        <fullName evidence="9">Membrane fusion protein (MFP) family protein</fullName>
    </recommendedName>
</protein>
<proteinExistence type="inferred from homology"/>
<dbReference type="InterPro" id="IPR011053">
    <property type="entry name" value="Single_hybrid_motif"/>
</dbReference>
<evidence type="ECO:0000256" key="4">
    <source>
        <dbReference type="ARBA" id="ARBA00022475"/>
    </source>
</evidence>
<keyword evidence="5 9" id="KW-0997">Cell inner membrane</keyword>
<reference evidence="12 13" key="1">
    <citation type="journal article" date="2015" name="Genome Announc.">
        <title>Genome sequencing of 18 francisella strains to aid in assay development and testing.</title>
        <authorList>
            <person name="Johnson S.L."/>
            <person name="Daligault H.E."/>
            <person name="Davenport K.W."/>
            <person name="Coyne S.R."/>
            <person name="Frey K.G."/>
            <person name="Koroleva G.I."/>
            <person name="Broomall S.M."/>
            <person name="Bishop-Lilly K.A."/>
            <person name="Bruce D.C."/>
            <person name="Chertkov O."/>
            <person name="Freitas T."/>
            <person name="Jaissle J."/>
            <person name="Ladner J.T."/>
            <person name="Rosenzweig C.N."/>
            <person name="Gibbons H.S."/>
            <person name="Palacios G.F."/>
            <person name="Redden C.L."/>
            <person name="Xu Y."/>
            <person name="Minogue T.D."/>
            <person name="Chain P.S."/>
        </authorList>
    </citation>
    <scope>NUCLEOTIDE SEQUENCE [LARGE SCALE GENOMIC DNA]</scope>
    <source>
        <strain evidence="12 13">GA01-2794</strain>
    </source>
</reference>
<evidence type="ECO:0000256" key="3">
    <source>
        <dbReference type="ARBA" id="ARBA00022448"/>
    </source>
</evidence>
<dbReference type="InterPro" id="IPR010129">
    <property type="entry name" value="T1SS_HlyD"/>
</dbReference>
<dbReference type="AlphaFoldDB" id="A0A0B6CZ88"/>
<evidence type="ECO:0000256" key="10">
    <source>
        <dbReference type="SAM" id="Coils"/>
    </source>
</evidence>
<keyword evidence="10" id="KW-0175">Coiled coil</keyword>
<feature type="coiled-coil region" evidence="10">
    <location>
        <begin position="278"/>
        <end position="307"/>
    </location>
</feature>
<comment type="similarity">
    <text evidence="2 9">Belongs to the membrane fusion protein (MFP) (TC 8.A.1) family.</text>
</comment>
<evidence type="ECO:0000259" key="11">
    <source>
        <dbReference type="Pfam" id="PF26002"/>
    </source>
</evidence>